<comment type="caution">
    <text evidence="2">The sequence shown here is derived from an EMBL/GenBank/DDBJ whole genome shotgun (WGS) entry which is preliminary data.</text>
</comment>
<organism evidence="2 3">
    <name type="scientific">Knoellia subterranea KCTC 19937</name>
    <dbReference type="NCBI Taxonomy" id="1385521"/>
    <lineage>
        <taxon>Bacteria</taxon>
        <taxon>Bacillati</taxon>
        <taxon>Actinomycetota</taxon>
        <taxon>Actinomycetes</taxon>
        <taxon>Micrococcales</taxon>
        <taxon>Intrasporangiaceae</taxon>
        <taxon>Knoellia</taxon>
    </lineage>
</organism>
<keyword evidence="3" id="KW-1185">Reference proteome</keyword>
<dbReference type="RefSeq" id="WP_035901878.1">
    <property type="nucleotide sequence ID" value="NZ_AVPK01000001.1"/>
</dbReference>
<accession>A0A0A0JU33</accession>
<feature type="transmembrane region" description="Helical" evidence="1">
    <location>
        <begin position="6"/>
        <end position="22"/>
    </location>
</feature>
<dbReference type="AlphaFoldDB" id="A0A0A0JU33"/>
<reference evidence="2 3" key="1">
    <citation type="submission" date="2013-08" db="EMBL/GenBank/DDBJ databases">
        <title>The genome sequence of Knoellia subterranea.</title>
        <authorList>
            <person name="Zhu W."/>
            <person name="Wang G."/>
        </authorList>
    </citation>
    <scope>NUCLEOTIDE SEQUENCE [LARGE SCALE GENOMIC DNA]</scope>
    <source>
        <strain evidence="2 3">KCTC 19937</strain>
    </source>
</reference>
<dbReference type="STRING" id="1385521.N803_01155"/>
<keyword evidence="1" id="KW-0812">Transmembrane</keyword>
<dbReference type="OrthoDB" id="4843629at2"/>
<name>A0A0A0JU33_9MICO</name>
<keyword evidence="1" id="KW-0472">Membrane</keyword>
<evidence type="ECO:0000313" key="2">
    <source>
        <dbReference type="EMBL" id="KGN39567.1"/>
    </source>
</evidence>
<evidence type="ECO:0000313" key="3">
    <source>
        <dbReference type="Proteomes" id="UP000030011"/>
    </source>
</evidence>
<dbReference type="Proteomes" id="UP000030011">
    <property type="component" value="Unassembled WGS sequence"/>
</dbReference>
<dbReference type="EMBL" id="AVPK01000001">
    <property type="protein sequence ID" value="KGN39567.1"/>
    <property type="molecule type" value="Genomic_DNA"/>
</dbReference>
<proteinExistence type="predicted"/>
<gene>
    <name evidence="2" type="ORF">N803_01155</name>
</gene>
<dbReference type="eggNOG" id="ENOG5032G5K">
    <property type="taxonomic scope" value="Bacteria"/>
</dbReference>
<sequence>MHPLTKLLVIIAIAALVFWLLTKVRESTRGDRVSFRPVEDLPLDVQQSIDHALAHDKKVTAIKLYRQATKAPLDAAKAAIDVREWKRG</sequence>
<protein>
    <submittedName>
        <fullName evidence="2">Uncharacterized protein</fullName>
    </submittedName>
</protein>
<keyword evidence="1" id="KW-1133">Transmembrane helix</keyword>
<evidence type="ECO:0000256" key="1">
    <source>
        <dbReference type="SAM" id="Phobius"/>
    </source>
</evidence>